<dbReference type="OrthoDB" id="434723at2759"/>
<gene>
    <name evidence="1" type="ORF">DICPUDRAFT_85952</name>
</gene>
<dbReference type="InParanoid" id="F0Z8G7"/>
<name>F0Z8G7_DICPU</name>
<proteinExistence type="predicted"/>
<dbReference type="GeneID" id="10509614"/>
<evidence type="ECO:0000313" key="1">
    <source>
        <dbReference type="EMBL" id="EGC39755.1"/>
    </source>
</evidence>
<dbReference type="VEuPathDB" id="AmoebaDB:DICPUDRAFT_85952"/>
<protein>
    <submittedName>
        <fullName evidence="1">Uncharacterized protein</fullName>
    </submittedName>
</protein>
<dbReference type="PANTHER" id="PTHR28309:SF1">
    <property type="entry name" value="REQUIRED FOR EXCISION 1-B DOMAIN-CONTAINING PROTEIN"/>
    <property type="match status" value="1"/>
</dbReference>
<evidence type="ECO:0000313" key="2">
    <source>
        <dbReference type="Proteomes" id="UP000001064"/>
    </source>
</evidence>
<dbReference type="OMA" id="CFYEHIE"/>
<dbReference type="eggNOG" id="ENOG502RH74">
    <property type="taxonomic scope" value="Eukaryota"/>
</dbReference>
<keyword evidence="2" id="KW-1185">Reference proteome</keyword>
<dbReference type="KEGG" id="dpp:DICPUDRAFT_85952"/>
<dbReference type="InterPro" id="IPR039491">
    <property type="entry name" value="REX1-B"/>
</dbReference>
<dbReference type="AlphaFoldDB" id="F0Z8G7"/>
<dbReference type="RefSeq" id="XP_003283741.1">
    <property type="nucleotide sequence ID" value="XM_003283693.1"/>
</dbReference>
<accession>F0Z8G7</accession>
<organism evidence="1 2">
    <name type="scientific">Dictyostelium purpureum</name>
    <name type="common">Slime mold</name>
    <dbReference type="NCBI Taxonomy" id="5786"/>
    <lineage>
        <taxon>Eukaryota</taxon>
        <taxon>Amoebozoa</taxon>
        <taxon>Evosea</taxon>
        <taxon>Eumycetozoa</taxon>
        <taxon>Dictyostelia</taxon>
        <taxon>Dictyosteliales</taxon>
        <taxon>Dictyosteliaceae</taxon>
        <taxon>Dictyostelium</taxon>
    </lineage>
</organism>
<sequence>MSSPDTKKKEFEQLLTEAAPSDKLALFFNLQEQRATISNKFSEAFKTFSKDQDLEEYNKKCTSITLQLSSLGAEIIQIENSLSTSNPEWSKTISKIRELEKSKFLLTVEDQVLKTEIDNSKSLISNQVSEQPTAGSCFYEHIEICEKQIKENKLKFNQYIESINEHLENLKYDLNETSVGINSGESKEHEHTHECKH</sequence>
<dbReference type="Pfam" id="PF14966">
    <property type="entry name" value="DNA_repr_REX1B"/>
    <property type="match status" value="1"/>
</dbReference>
<dbReference type="EMBL" id="GL870952">
    <property type="protein sequence ID" value="EGC39755.1"/>
    <property type="molecule type" value="Genomic_DNA"/>
</dbReference>
<dbReference type="PANTHER" id="PTHR28309">
    <property type="entry name" value="REQUIRED FOR EXCISION 1-B DOMAIN-CONTAINING PROTEIN"/>
    <property type="match status" value="1"/>
</dbReference>
<reference evidence="2" key="1">
    <citation type="journal article" date="2011" name="Genome Biol.">
        <title>Comparative genomics of the social amoebae Dictyostelium discoideum and Dictyostelium purpureum.</title>
        <authorList>
            <consortium name="US DOE Joint Genome Institute (JGI-PGF)"/>
            <person name="Sucgang R."/>
            <person name="Kuo A."/>
            <person name="Tian X."/>
            <person name="Salerno W."/>
            <person name="Parikh A."/>
            <person name="Feasley C.L."/>
            <person name="Dalin E."/>
            <person name="Tu H."/>
            <person name="Huang E."/>
            <person name="Barry K."/>
            <person name="Lindquist E."/>
            <person name="Shapiro H."/>
            <person name="Bruce D."/>
            <person name="Schmutz J."/>
            <person name="Salamov A."/>
            <person name="Fey P."/>
            <person name="Gaudet P."/>
            <person name="Anjard C."/>
            <person name="Babu M.M."/>
            <person name="Basu S."/>
            <person name="Bushmanova Y."/>
            <person name="van der Wel H."/>
            <person name="Katoh-Kurasawa M."/>
            <person name="Dinh C."/>
            <person name="Coutinho P.M."/>
            <person name="Saito T."/>
            <person name="Elias M."/>
            <person name="Schaap P."/>
            <person name="Kay R.R."/>
            <person name="Henrissat B."/>
            <person name="Eichinger L."/>
            <person name="Rivero F."/>
            <person name="Putnam N.H."/>
            <person name="West C.M."/>
            <person name="Loomis W.F."/>
            <person name="Chisholm R.L."/>
            <person name="Shaulsky G."/>
            <person name="Strassmann J.E."/>
            <person name="Queller D.C."/>
            <person name="Kuspa A."/>
            <person name="Grigoriev I.V."/>
        </authorList>
    </citation>
    <scope>NUCLEOTIDE SEQUENCE [LARGE SCALE GENOMIC DNA]</scope>
    <source>
        <strain evidence="2">QSDP1</strain>
    </source>
</reference>
<dbReference type="Proteomes" id="UP000001064">
    <property type="component" value="Unassembled WGS sequence"/>
</dbReference>